<reference evidence="1 2" key="1">
    <citation type="submission" date="2018-06" db="EMBL/GenBank/DDBJ databases">
        <title>A transcriptomic atlas of mushroom development highlights an independent origin of complex multicellularity.</title>
        <authorList>
            <consortium name="DOE Joint Genome Institute"/>
            <person name="Krizsan K."/>
            <person name="Almasi E."/>
            <person name="Merenyi Z."/>
            <person name="Sahu N."/>
            <person name="Viragh M."/>
            <person name="Koszo T."/>
            <person name="Mondo S."/>
            <person name="Kiss B."/>
            <person name="Balint B."/>
            <person name="Kues U."/>
            <person name="Barry K."/>
            <person name="Hegedus J.C."/>
            <person name="Henrissat B."/>
            <person name="Johnson J."/>
            <person name="Lipzen A."/>
            <person name="Ohm R."/>
            <person name="Nagy I."/>
            <person name="Pangilinan J."/>
            <person name="Yan J."/>
            <person name="Xiong Y."/>
            <person name="Grigoriev I.V."/>
            <person name="Hibbett D.S."/>
            <person name="Nagy L.G."/>
        </authorList>
    </citation>
    <scope>NUCLEOTIDE SEQUENCE [LARGE SCALE GENOMIC DNA]</scope>
    <source>
        <strain evidence="1 2">SZMC22713</strain>
    </source>
</reference>
<evidence type="ECO:0000313" key="1">
    <source>
        <dbReference type="EMBL" id="TDL19796.1"/>
    </source>
</evidence>
<evidence type="ECO:0000313" key="2">
    <source>
        <dbReference type="Proteomes" id="UP000294933"/>
    </source>
</evidence>
<name>A0A4Y7PXN3_9AGAM</name>
<dbReference type="Proteomes" id="UP000294933">
    <property type="component" value="Unassembled WGS sequence"/>
</dbReference>
<keyword evidence="2" id="KW-1185">Reference proteome</keyword>
<sequence>MLATNSPAMAASFTSAARSRLGQFRCKTRSEAAVLFTITSSDPTPTPELRSLLAYVRSLYGAGMGFDSIGILTKIIRATSGLRWDEEGDMADVLAIIDADISQAIQSCREELASGYLRDVTVARQTLEDVRAALKDCQVTVERWGGEFPFERGAANAQGLRI</sequence>
<dbReference type="EMBL" id="ML170193">
    <property type="protein sequence ID" value="TDL19796.1"/>
    <property type="molecule type" value="Genomic_DNA"/>
</dbReference>
<dbReference type="OrthoDB" id="3219836at2759"/>
<dbReference type="AlphaFoldDB" id="A0A4Y7PXN3"/>
<gene>
    <name evidence="1" type="ORF">BD410DRAFT_791666</name>
</gene>
<proteinExistence type="predicted"/>
<accession>A0A4Y7PXN3</accession>
<dbReference type="STRING" id="50990.A0A4Y7PXN3"/>
<dbReference type="VEuPathDB" id="FungiDB:BD410DRAFT_791666"/>
<organism evidence="1 2">
    <name type="scientific">Rickenella mellea</name>
    <dbReference type="NCBI Taxonomy" id="50990"/>
    <lineage>
        <taxon>Eukaryota</taxon>
        <taxon>Fungi</taxon>
        <taxon>Dikarya</taxon>
        <taxon>Basidiomycota</taxon>
        <taxon>Agaricomycotina</taxon>
        <taxon>Agaricomycetes</taxon>
        <taxon>Hymenochaetales</taxon>
        <taxon>Rickenellaceae</taxon>
        <taxon>Rickenella</taxon>
    </lineage>
</organism>
<protein>
    <submittedName>
        <fullName evidence="1">Uncharacterized protein</fullName>
    </submittedName>
</protein>